<evidence type="ECO:0000259" key="4">
    <source>
        <dbReference type="SMART" id="SM00797"/>
    </source>
</evidence>
<comment type="caution">
    <text evidence="5">The sequence shown here is derived from an EMBL/GenBank/DDBJ whole genome shotgun (WGS) entry which is preliminary data.</text>
</comment>
<dbReference type="Pfam" id="PF02626">
    <property type="entry name" value="CT_A_B"/>
    <property type="match status" value="1"/>
</dbReference>
<organism evidence="5 6">
    <name type="scientific">Vibrio olivae</name>
    <dbReference type="NCBI Taxonomy" id="1243002"/>
    <lineage>
        <taxon>Bacteria</taxon>
        <taxon>Pseudomonadati</taxon>
        <taxon>Pseudomonadota</taxon>
        <taxon>Gammaproteobacteria</taxon>
        <taxon>Vibrionales</taxon>
        <taxon>Vibrionaceae</taxon>
        <taxon>Vibrio</taxon>
    </lineage>
</organism>
<name>A0ABV5HQ86_9VIBR</name>
<evidence type="ECO:0000256" key="3">
    <source>
        <dbReference type="ARBA" id="ARBA00022840"/>
    </source>
</evidence>
<evidence type="ECO:0000313" key="6">
    <source>
        <dbReference type="Proteomes" id="UP001589645"/>
    </source>
</evidence>
<keyword evidence="6" id="KW-1185">Reference proteome</keyword>
<keyword evidence="3" id="KW-0067">ATP-binding</keyword>
<dbReference type="NCBIfam" id="TIGR00724">
    <property type="entry name" value="urea_amlyse_rel"/>
    <property type="match status" value="1"/>
</dbReference>
<dbReference type="Gene3D" id="2.40.100.10">
    <property type="entry name" value="Cyclophilin-like"/>
    <property type="match status" value="1"/>
</dbReference>
<proteinExistence type="predicted"/>
<sequence length="310" mass="34043">MTHLEVVTPGVQTLIQDLGRFGVGHIGLSQGGPADLHAYCWANRLLGNDSRAPVLEITLGQVAFKAKQNVMLAVTGANMPLSIDGQPVENWQTLWLEKGQVLKFGYARQGFRCYLAIESGFDVPRWFGSASTVVRNGIGGLENEPGRALSKGDELTSVLKHHTMRPSQAVASRYVGQYPSNIRLGVLETYQHTLFSEQQKAMFYQSAYTVSDKTDRMGVRLQGRAIHPAQNGVISEGIAPGSIQFPANGQPIILSNDRQTLGGYPKLGCLSKMSLMRLGQARPGVEIEFYPTDLAQERLAYRQFAQFFGL</sequence>
<dbReference type="InterPro" id="IPR003778">
    <property type="entry name" value="CT_A_B"/>
</dbReference>
<evidence type="ECO:0000256" key="1">
    <source>
        <dbReference type="ARBA" id="ARBA00022741"/>
    </source>
</evidence>
<dbReference type="RefSeq" id="WP_390193979.1">
    <property type="nucleotide sequence ID" value="NZ_JBHMEP010000004.1"/>
</dbReference>
<evidence type="ECO:0000256" key="2">
    <source>
        <dbReference type="ARBA" id="ARBA00022801"/>
    </source>
</evidence>
<keyword evidence="2" id="KW-0378">Hydrolase</keyword>
<dbReference type="SMART" id="SM00797">
    <property type="entry name" value="AHS2"/>
    <property type="match status" value="1"/>
</dbReference>
<dbReference type="Proteomes" id="UP001589645">
    <property type="component" value="Unassembled WGS sequence"/>
</dbReference>
<protein>
    <submittedName>
        <fullName evidence="5">Biotin-dependent carboxyltransferase family protein</fullName>
    </submittedName>
</protein>
<gene>
    <name evidence="5" type="ORF">ACFFUV_14085</name>
</gene>
<dbReference type="PANTHER" id="PTHR43309:SF4">
    <property type="entry name" value="CARBOXYLTRANSFERASE DOMAIN-CONTAINING PROTEIN"/>
    <property type="match status" value="1"/>
</dbReference>
<evidence type="ECO:0000313" key="5">
    <source>
        <dbReference type="EMBL" id="MFB9136097.1"/>
    </source>
</evidence>
<keyword evidence="1" id="KW-0547">Nucleotide-binding</keyword>
<dbReference type="PANTHER" id="PTHR43309">
    <property type="entry name" value="5-OXOPROLINASE SUBUNIT C"/>
    <property type="match status" value="1"/>
</dbReference>
<reference evidence="5 6" key="1">
    <citation type="submission" date="2024-09" db="EMBL/GenBank/DDBJ databases">
        <authorList>
            <person name="Sun Q."/>
            <person name="Mori K."/>
        </authorList>
    </citation>
    <scope>NUCLEOTIDE SEQUENCE [LARGE SCALE GENOMIC DNA]</scope>
    <source>
        <strain evidence="5 6">CECT 8064</strain>
    </source>
</reference>
<dbReference type="SUPFAM" id="SSF50891">
    <property type="entry name" value="Cyclophilin-like"/>
    <property type="match status" value="1"/>
</dbReference>
<dbReference type="InterPro" id="IPR029000">
    <property type="entry name" value="Cyclophilin-like_dom_sf"/>
</dbReference>
<feature type="domain" description="Carboxyltransferase" evidence="4">
    <location>
        <begin position="25"/>
        <end position="307"/>
    </location>
</feature>
<accession>A0ABV5HQ86</accession>
<dbReference type="EMBL" id="JBHMEP010000004">
    <property type="protein sequence ID" value="MFB9136097.1"/>
    <property type="molecule type" value="Genomic_DNA"/>
</dbReference>
<dbReference type="InterPro" id="IPR052708">
    <property type="entry name" value="PxpC"/>
</dbReference>